<gene>
    <name evidence="2" type="ORF">TSPGSL018_20665</name>
</gene>
<reference evidence="2" key="1">
    <citation type="submission" date="2014-05" db="EMBL/GenBank/DDBJ databases">
        <title>The transcriptome of the halophilic microalga Tetraselmis sp. GSL018 isolated from the Great Salt Lake, Utah.</title>
        <authorList>
            <person name="Jinkerson R.E."/>
            <person name="D'Adamo S."/>
            <person name="Posewitz M.C."/>
        </authorList>
    </citation>
    <scope>NUCLEOTIDE SEQUENCE</scope>
    <source>
        <strain evidence="2">GSL018</strain>
    </source>
</reference>
<dbReference type="AlphaFoldDB" id="A0A061QY84"/>
<evidence type="ECO:0000313" key="2">
    <source>
        <dbReference type="EMBL" id="JAC63439.1"/>
    </source>
</evidence>
<feature type="non-terminal residue" evidence="2">
    <location>
        <position position="1"/>
    </location>
</feature>
<organism evidence="2">
    <name type="scientific">Tetraselmis sp. GSL018</name>
    <dbReference type="NCBI Taxonomy" id="582737"/>
    <lineage>
        <taxon>Eukaryota</taxon>
        <taxon>Viridiplantae</taxon>
        <taxon>Chlorophyta</taxon>
        <taxon>core chlorophytes</taxon>
        <taxon>Chlorodendrophyceae</taxon>
        <taxon>Chlorodendrales</taxon>
        <taxon>Chlorodendraceae</taxon>
        <taxon>Tetraselmis</taxon>
    </lineage>
</organism>
<protein>
    <submittedName>
        <fullName evidence="2">Uncharacterized protein</fullName>
    </submittedName>
</protein>
<dbReference type="EMBL" id="GBEZ01023450">
    <property type="protein sequence ID" value="JAC63439.1"/>
    <property type="molecule type" value="Transcribed_RNA"/>
</dbReference>
<feature type="non-terminal residue" evidence="2">
    <location>
        <position position="74"/>
    </location>
</feature>
<sequence length="74" mass="7500">KGATRGCLRKPRGPQDATPSAERPGRAAGRGGGAQLATAGPGSREAVHVNIGGTRGPDAPSAEAVGEERERERE</sequence>
<name>A0A061QY84_9CHLO</name>
<feature type="region of interest" description="Disordered" evidence="1">
    <location>
        <begin position="1"/>
        <end position="74"/>
    </location>
</feature>
<evidence type="ECO:0000256" key="1">
    <source>
        <dbReference type="SAM" id="MobiDB-lite"/>
    </source>
</evidence>
<accession>A0A061QY84</accession>
<proteinExistence type="predicted"/>